<accession>A0A151M6N2</accession>
<dbReference type="AlphaFoldDB" id="A0A151M6N2"/>
<evidence type="ECO:0000313" key="2">
    <source>
        <dbReference type="Proteomes" id="UP000050525"/>
    </source>
</evidence>
<organism evidence="1 2">
    <name type="scientific">Alligator mississippiensis</name>
    <name type="common">American alligator</name>
    <dbReference type="NCBI Taxonomy" id="8496"/>
    <lineage>
        <taxon>Eukaryota</taxon>
        <taxon>Metazoa</taxon>
        <taxon>Chordata</taxon>
        <taxon>Craniata</taxon>
        <taxon>Vertebrata</taxon>
        <taxon>Euteleostomi</taxon>
        <taxon>Archelosauria</taxon>
        <taxon>Archosauria</taxon>
        <taxon>Crocodylia</taxon>
        <taxon>Alligatoridae</taxon>
        <taxon>Alligatorinae</taxon>
        <taxon>Alligator</taxon>
    </lineage>
</organism>
<keyword evidence="2" id="KW-1185">Reference proteome</keyword>
<gene>
    <name evidence="1" type="ORF">Y1Q_0010681</name>
</gene>
<proteinExistence type="predicted"/>
<evidence type="ECO:0000313" key="1">
    <source>
        <dbReference type="EMBL" id="KYO20100.1"/>
    </source>
</evidence>
<protein>
    <submittedName>
        <fullName evidence="1">Uncharacterized protein</fullName>
    </submittedName>
</protein>
<sequence length="101" mass="11485">MPPTAPCSKIGPHAVLHTQSSMQGHAIQPLRFPMGFSLMTIEKALIAALKKRNNHSHETQINSNVQKILEFSSLLVSNQHLRDHKETWENHTWEQRPEASL</sequence>
<reference evidence="1 2" key="1">
    <citation type="journal article" date="2012" name="Genome Biol.">
        <title>Sequencing three crocodilian genomes to illuminate the evolution of archosaurs and amniotes.</title>
        <authorList>
            <person name="St John J.A."/>
            <person name="Braun E.L."/>
            <person name="Isberg S.R."/>
            <person name="Miles L.G."/>
            <person name="Chong A.Y."/>
            <person name="Gongora J."/>
            <person name="Dalzell P."/>
            <person name="Moran C."/>
            <person name="Bed'hom B."/>
            <person name="Abzhanov A."/>
            <person name="Burgess S.C."/>
            <person name="Cooksey A.M."/>
            <person name="Castoe T.A."/>
            <person name="Crawford N.G."/>
            <person name="Densmore L.D."/>
            <person name="Drew J.C."/>
            <person name="Edwards S.V."/>
            <person name="Faircloth B.C."/>
            <person name="Fujita M.K."/>
            <person name="Greenwold M.J."/>
            <person name="Hoffmann F.G."/>
            <person name="Howard J.M."/>
            <person name="Iguchi T."/>
            <person name="Janes D.E."/>
            <person name="Khan S.Y."/>
            <person name="Kohno S."/>
            <person name="de Koning A.J."/>
            <person name="Lance S.L."/>
            <person name="McCarthy F.M."/>
            <person name="McCormack J.E."/>
            <person name="Merchant M.E."/>
            <person name="Peterson D.G."/>
            <person name="Pollock D.D."/>
            <person name="Pourmand N."/>
            <person name="Raney B.J."/>
            <person name="Roessler K.A."/>
            <person name="Sanford J.R."/>
            <person name="Sawyer R.H."/>
            <person name="Schmidt C.J."/>
            <person name="Triplett E.W."/>
            <person name="Tuberville T.D."/>
            <person name="Venegas-Anaya M."/>
            <person name="Howard J.T."/>
            <person name="Jarvis E.D."/>
            <person name="Guillette L.J.Jr."/>
            <person name="Glenn T.C."/>
            <person name="Green R.E."/>
            <person name="Ray D.A."/>
        </authorList>
    </citation>
    <scope>NUCLEOTIDE SEQUENCE [LARGE SCALE GENOMIC DNA]</scope>
    <source>
        <strain evidence="1">KSC_2009_1</strain>
    </source>
</reference>
<comment type="caution">
    <text evidence="1">The sequence shown here is derived from an EMBL/GenBank/DDBJ whole genome shotgun (WGS) entry which is preliminary data.</text>
</comment>
<dbReference type="EMBL" id="AKHW03006437">
    <property type="protein sequence ID" value="KYO20100.1"/>
    <property type="molecule type" value="Genomic_DNA"/>
</dbReference>
<name>A0A151M6N2_ALLMI</name>
<dbReference type="Proteomes" id="UP000050525">
    <property type="component" value="Unassembled WGS sequence"/>
</dbReference>